<dbReference type="InterPro" id="IPR005183">
    <property type="entry name" value="DUF305_CopM-like"/>
</dbReference>
<accession>A0ABS1M1J7</accession>
<dbReference type="PANTHER" id="PTHR36933">
    <property type="entry name" value="SLL0788 PROTEIN"/>
    <property type="match status" value="1"/>
</dbReference>
<dbReference type="PANTHER" id="PTHR36933:SF1">
    <property type="entry name" value="SLL0788 PROTEIN"/>
    <property type="match status" value="1"/>
</dbReference>
<evidence type="ECO:0000313" key="3">
    <source>
        <dbReference type="Proteomes" id="UP000602198"/>
    </source>
</evidence>
<dbReference type="EMBL" id="JAERRJ010000003">
    <property type="protein sequence ID" value="MBL1074537.1"/>
    <property type="molecule type" value="Genomic_DNA"/>
</dbReference>
<dbReference type="Gene3D" id="1.20.1260.10">
    <property type="match status" value="1"/>
</dbReference>
<feature type="domain" description="DUF305" evidence="1">
    <location>
        <begin position="54"/>
        <end position="206"/>
    </location>
</feature>
<keyword evidence="3" id="KW-1185">Reference proteome</keyword>
<name>A0ABS1M1J7_9NOCA</name>
<gene>
    <name evidence="2" type="ORF">JK358_09020</name>
</gene>
<sequence>MRHRRTRIRPLVPRLNTRFTRVGAALLAVLAVFTLGRWSAPDATDPGLRLTAVEIGFAQDMSTHHDQVVLLASTLARDVTAQIRALADQMSTAQTAEIAMMRGWLALFDLPRTAEQPMSWMTGTHQHTGGAAMPGMASTGEITRLAAARGADAEVLFLQLMIRHHRGGVDMAQAAYAHASNAQVRRTAMEIVRQQVSELGVMTTLLTAREADPLPYP</sequence>
<dbReference type="InterPro" id="IPR012347">
    <property type="entry name" value="Ferritin-like"/>
</dbReference>
<comment type="caution">
    <text evidence="2">The sequence shown here is derived from an EMBL/GenBank/DDBJ whole genome shotgun (WGS) entry which is preliminary data.</text>
</comment>
<reference evidence="2 3" key="1">
    <citation type="submission" date="2021-01" db="EMBL/GenBank/DDBJ databases">
        <title>WGS of actinomycetes isolated from Thailand.</title>
        <authorList>
            <person name="Thawai C."/>
        </authorList>
    </citation>
    <scope>NUCLEOTIDE SEQUENCE [LARGE SCALE GENOMIC DNA]</scope>
    <source>
        <strain evidence="2 3">LPG 2</strain>
    </source>
</reference>
<organism evidence="2 3">
    <name type="scientific">Nocardia acididurans</name>
    <dbReference type="NCBI Taxonomy" id="2802282"/>
    <lineage>
        <taxon>Bacteria</taxon>
        <taxon>Bacillati</taxon>
        <taxon>Actinomycetota</taxon>
        <taxon>Actinomycetes</taxon>
        <taxon>Mycobacteriales</taxon>
        <taxon>Nocardiaceae</taxon>
        <taxon>Nocardia</taxon>
    </lineage>
</organism>
<evidence type="ECO:0000259" key="1">
    <source>
        <dbReference type="Pfam" id="PF03713"/>
    </source>
</evidence>
<proteinExistence type="predicted"/>
<protein>
    <submittedName>
        <fullName evidence="2">DUF305 domain-containing protein</fullName>
    </submittedName>
</protein>
<evidence type="ECO:0000313" key="2">
    <source>
        <dbReference type="EMBL" id="MBL1074537.1"/>
    </source>
</evidence>
<dbReference type="Pfam" id="PF03713">
    <property type="entry name" value="DUF305"/>
    <property type="match status" value="1"/>
</dbReference>
<dbReference type="Proteomes" id="UP000602198">
    <property type="component" value="Unassembled WGS sequence"/>
</dbReference>